<gene>
    <name evidence="1" type="ORF">S06H3_45375</name>
</gene>
<feature type="non-terminal residue" evidence="1">
    <location>
        <position position="51"/>
    </location>
</feature>
<dbReference type="AlphaFoldDB" id="X1MPD1"/>
<dbReference type="EMBL" id="BARV01028324">
    <property type="protein sequence ID" value="GAI33193.1"/>
    <property type="molecule type" value="Genomic_DNA"/>
</dbReference>
<accession>X1MPD1</accession>
<protein>
    <submittedName>
        <fullName evidence="1">Uncharacterized protein</fullName>
    </submittedName>
</protein>
<organism evidence="1">
    <name type="scientific">marine sediment metagenome</name>
    <dbReference type="NCBI Taxonomy" id="412755"/>
    <lineage>
        <taxon>unclassified sequences</taxon>
        <taxon>metagenomes</taxon>
        <taxon>ecological metagenomes</taxon>
    </lineage>
</organism>
<evidence type="ECO:0000313" key="1">
    <source>
        <dbReference type="EMBL" id="GAI33193.1"/>
    </source>
</evidence>
<sequence length="51" mass="5980">MFYGSFCFCQAPISRSKFSVYLTARIPYGTFAGYYNPNIYIDEDAWLIKYS</sequence>
<name>X1MPD1_9ZZZZ</name>
<proteinExistence type="predicted"/>
<comment type="caution">
    <text evidence="1">The sequence shown here is derived from an EMBL/GenBank/DDBJ whole genome shotgun (WGS) entry which is preliminary data.</text>
</comment>
<reference evidence="1" key="1">
    <citation type="journal article" date="2014" name="Front. Microbiol.">
        <title>High frequency of phylogenetically diverse reductive dehalogenase-homologous genes in deep subseafloor sedimentary metagenomes.</title>
        <authorList>
            <person name="Kawai M."/>
            <person name="Futagami T."/>
            <person name="Toyoda A."/>
            <person name="Takaki Y."/>
            <person name="Nishi S."/>
            <person name="Hori S."/>
            <person name="Arai W."/>
            <person name="Tsubouchi T."/>
            <person name="Morono Y."/>
            <person name="Uchiyama I."/>
            <person name="Ito T."/>
            <person name="Fujiyama A."/>
            <person name="Inagaki F."/>
            <person name="Takami H."/>
        </authorList>
    </citation>
    <scope>NUCLEOTIDE SEQUENCE</scope>
    <source>
        <strain evidence="1">Expedition CK06-06</strain>
    </source>
</reference>